<dbReference type="Proteomes" id="UP001501444">
    <property type="component" value="Unassembled WGS sequence"/>
</dbReference>
<dbReference type="Gene3D" id="3.10.129.10">
    <property type="entry name" value="Hotdog Thioesterase"/>
    <property type="match status" value="1"/>
</dbReference>
<proteinExistence type="inferred from homology"/>
<feature type="region of interest" description="Disordered" evidence="2">
    <location>
        <begin position="154"/>
        <end position="180"/>
    </location>
</feature>
<evidence type="ECO:0000313" key="5">
    <source>
        <dbReference type="Proteomes" id="UP001501444"/>
    </source>
</evidence>
<dbReference type="Pfam" id="PF01575">
    <property type="entry name" value="MaoC_dehydratas"/>
    <property type="match status" value="1"/>
</dbReference>
<protein>
    <submittedName>
        <fullName evidence="4">MaoC family dehydratase</fullName>
    </submittedName>
</protein>
<keyword evidence="5" id="KW-1185">Reference proteome</keyword>
<dbReference type="PANTHER" id="PTHR43664">
    <property type="entry name" value="MONOAMINE OXIDASE-RELATED"/>
    <property type="match status" value="1"/>
</dbReference>
<evidence type="ECO:0000259" key="3">
    <source>
        <dbReference type="Pfam" id="PF01575"/>
    </source>
</evidence>
<reference evidence="4 5" key="1">
    <citation type="journal article" date="2019" name="Int. J. Syst. Evol. Microbiol.">
        <title>The Global Catalogue of Microorganisms (GCM) 10K type strain sequencing project: providing services to taxonomists for standard genome sequencing and annotation.</title>
        <authorList>
            <consortium name="The Broad Institute Genomics Platform"/>
            <consortium name="The Broad Institute Genome Sequencing Center for Infectious Disease"/>
            <person name="Wu L."/>
            <person name="Ma J."/>
        </authorList>
    </citation>
    <scope>NUCLEOTIDE SEQUENCE [LARGE SCALE GENOMIC DNA]</scope>
    <source>
        <strain evidence="4 5">JCM 3272</strain>
    </source>
</reference>
<sequence length="180" mass="19761">MTIHTRRGRYYEEMIPGDIYRHEPGRTITEADNVLFCSITLNTQTLHLDAVKSAETEFGQRLVNSLLTLSIVCSVGVPDLTQKTTIANLGFQEISFPAPVFIGDTLYCETEIGPKRPSASRPGQGIVTLEHRGLNQDGVLVCKAVRSALVRFVPDAEKPDAEQPDAEQPDAEQPDAEQPA</sequence>
<accession>A0ABN3FPB6</accession>
<dbReference type="RefSeq" id="WP_344611452.1">
    <property type="nucleotide sequence ID" value="NZ_BAAARV010000015.1"/>
</dbReference>
<feature type="domain" description="MaoC-like" evidence="3">
    <location>
        <begin position="16"/>
        <end position="128"/>
    </location>
</feature>
<comment type="similarity">
    <text evidence="1">Belongs to the enoyl-CoA hydratase/isomerase family.</text>
</comment>
<dbReference type="InterPro" id="IPR052342">
    <property type="entry name" value="MCH/BMMD"/>
</dbReference>
<comment type="caution">
    <text evidence="4">The sequence shown here is derived from an EMBL/GenBank/DDBJ whole genome shotgun (WGS) entry which is preliminary data.</text>
</comment>
<dbReference type="InterPro" id="IPR002539">
    <property type="entry name" value="MaoC-like_dom"/>
</dbReference>
<name>A0ABN3FPB6_9ACTN</name>
<gene>
    <name evidence="4" type="ORF">GCM10010170_014390</name>
</gene>
<evidence type="ECO:0000256" key="1">
    <source>
        <dbReference type="ARBA" id="ARBA00005254"/>
    </source>
</evidence>
<evidence type="ECO:0000256" key="2">
    <source>
        <dbReference type="SAM" id="MobiDB-lite"/>
    </source>
</evidence>
<evidence type="ECO:0000313" key="4">
    <source>
        <dbReference type="EMBL" id="GAA2334790.1"/>
    </source>
</evidence>
<dbReference type="CDD" id="cd03451">
    <property type="entry name" value="FkbR2"/>
    <property type="match status" value="1"/>
</dbReference>
<dbReference type="InterPro" id="IPR029069">
    <property type="entry name" value="HotDog_dom_sf"/>
</dbReference>
<dbReference type="EMBL" id="BAAARV010000015">
    <property type="protein sequence ID" value="GAA2334790.1"/>
    <property type="molecule type" value="Genomic_DNA"/>
</dbReference>
<feature type="compositionally biased region" description="Acidic residues" evidence="2">
    <location>
        <begin position="162"/>
        <end position="180"/>
    </location>
</feature>
<organism evidence="4 5">
    <name type="scientific">Dactylosporangium salmoneum</name>
    <dbReference type="NCBI Taxonomy" id="53361"/>
    <lineage>
        <taxon>Bacteria</taxon>
        <taxon>Bacillati</taxon>
        <taxon>Actinomycetota</taxon>
        <taxon>Actinomycetes</taxon>
        <taxon>Micromonosporales</taxon>
        <taxon>Micromonosporaceae</taxon>
        <taxon>Dactylosporangium</taxon>
    </lineage>
</organism>
<dbReference type="SUPFAM" id="SSF54637">
    <property type="entry name" value="Thioesterase/thiol ester dehydrase-isomerase"/>
    <property type="match status" value="1"/>
</dbReference>
<dbReference type="PANTHER" id="PTHR43664:SF1">
    <property type="entry name" value="BETA-METHYLMALYL-COA DEHYDRATASE"/>
    <property type="match status" value="1"/>
</dbReference>